<evidence type="ECO:0000313" key="1">
    <source>
        <dbReference type="EMBL" id="CAF1304359.1"/>
    </source>
</evidence>
<reference evidence="1" key="1">
    <citation type="submission" date="2021-02" db="EMBL/GenBank/DDBJ databases">
        <authorList>
            <person name="Nowell W R."/>
        </authorList>
    </citation>
    <scope>NUCLEOTIDE SEQUENCE</scope>
</reference>
<sequence length="302" mass="36319">MNQFFVLIAYQWVDTLIQFNNKNQWIGKSLARSIARYLFNKTNNPIEKFMSTVIIDSLCNTESDHMICNVRIFFQFTQDRYYFLIIKSSLINLYHASNLIPIENNRIIIKRRQWKKYFYKGNYSISIRTYINISNTIKNGLIRQIWSLKYRILFTNNYLFPYLPHSFYRSTFNINIITTDDIISYFPLNQINSLFDISYISFALLHQYECHTMDILQLCLPRNLFNDIDFYSYIFNYILNTIQIFETYFSRTFPLNKLTLITVLEFNDRIISKPGLVFIDQNILLTNISTKQILQQHESIFF</sequence>
<evidence type="ECO:0000313" key="2">
    <source>
        <dbReference type="Proteomes" id="UP000663845"/>
    </source>
</evidence>
<dbReference type="EMBL" id="CAJNOG010000580">
    <property type="protein sequence ID" value="CAF1304359.1"/>
    <property type="molecule type" value="Genomic_DNA"/>
</dbReference>
<dbReference type="Proteomes" id="UP000663845">
    <property type="component" value="Unassembled WGS sequence"/>
</dbReference>
<dbReference type="AlphaFoldDB" id="A0A815DX87"/>
<proteinExistence type="predicted"/>
<dbReference type="Gene3D" id="1.10.390.10">
    <property type="entry name" value="Neutral Protease Domain 2"/>
    <property type="match status" value="1"/>
</dbReference>
<organism evidence="1 2">
    <name type="scientific">Adineta steineri</name>
    <dbReference type="NCBI Taxonomy" id="433720"/>
    <lineage>
        <taxon>Eukaryota</taxon>
        <taxon>Metazoa</taxon>
        <taxon>Spiralia</taxon>
        <taxon>Gnathifera</taxon>
        <taxon>Rotifera</taxon>
        <taxon>Eurotatoria</taxon>
        <taxon>Bdelloidea</taxon>
        <taxon>Adinetida</taxon>
        <taxon>Adinetidae</taxon>
        <taxon>Adineta</taxon>
    </lineage>
</organism>
<comment type="caution">
    <text evidence="1">The sequence shown here is derived from an EMBL/GenBank/DDBJ whole genome shotgun (WGS) entry which is preliminary data.</text>
</comment>
<accession>A0A815DX87</accession>
<name>A0A815DX87_9BILA</name>
<dbReference type="InterPro" id="IPR027268">
    <property type="entry name" value="Peptidase_M4/M1_CTD_sf"/>
</dbReference>
<gene>
    <name evidence="1" type="ORF">JYZ213_LOCUS32497</name>
</gene>
<protein>
    <submittedName>
        <fullName evidence="1">Uncharacterized protein</fullName>
    </submittedName>
</protein>